<dbReference type="Proteomes" id="UP000196158">
    <property type="component" value="Unassembled WGS sequence"/>
</dbReference>
<organism evidence="2 3">
    <name type="scientific">Maudiozyma saulgeensis</name>
    <dbReference type="NCBI Taxonomy" id="1789683"/>
    <lineage>
        <taxon>Eukaryota</taxon>
        <taxon>Fungi</taxon>
        <taxon>Dikarya</taxon>
        <taxon>Ascomycota</taxon>
        <taxon>Saccharomycotina</taxon>
        <taxon>Saccharomycetes</taxon>
        <taxon>Saccharomycetales</taxon>
        <taxon>Saccharomycetaceae</taxon>
        <taxon>Maudiozyma</taxon>
    </lineage>
</organism>
<name>A0A1X7R9P8_9SACH</name>
<protein>
    <submittedName>
        <fullName evidence="2">Uncharacterized protein</fullName>
    </submittedName>
</protein>
<feature type="region of interest" description="Disordered" evidence="1">
    <location>
        <begin position="1"/>
        <end position="51"/>
    </location>
</feature>
<dbReference type="OrthoDB" id="5578329at2759"/>
<reference evidence="2 3" key="1">
    <citation type="submission" date="2017-04" db="EMBL/GenBank/DDBJ databases">
        <authorList>
            <person name="Afonso C.L."/>
            <person name="Miller P.J."/>
            <person name="Scott M.A."/>
            <person name="Spackman E."/>
            <person name="Goraichik I."/>
            <person name="Dimitrov K.M."/>
            <person name="Suarez D.L."/>
            <person name="Swayne D.E."/>
        </authorList>
    </citation>
    <scope>NUCLEOTIDE SEQUENCE [LARGE SCALE GENOMIC DNA]</scope>
</reference>
<accession>A0A1X7R9P8</accession>
<dbReference type="EMBL" id="FXLY01000011">
    <property type="protein sequence ID" value="SMN22362.1"/>
    <property type="molecule type" value="Genomic_DNA"/>
</dbReference>
<dbReference type="Pfam" id="PF05032">
    <property type="entry name" value="Spo12"/>
    <property type="match status" value="1"/>
</dbReference>
<dbReference type="AlphaFoldDB" id="A0A1X7R9P8"/>
<dbReference type="InterPro" id="IPR007727">
    <property type="entry name" value="Spo12"/>
</dbReference>
<feature type="compositionally biased region" description="Basic and acidic residues" evidence="1">
    <location>
        <begin position="40"/>
        <end position="49"/>
    </location>
</feature>
<evidence type="ECO:0000256" key="1">
    <source>
        <dbReference type="SAM" id="MobiDB-lite"/>
    </source>
</evidence>
<gene>
    <name evidence="2" type="ORF">KASA_0H01606G</name>
</gene>
<proteinExistence type="predicted"/>
<evidence type="ECO:0000313" key="3">
    <source>
        <dbReference type="Proteomes" id="UP000196158"/>
    </source>
</evidence>
<feature type="compositionally biased region" description="Basic residues" evidence="1">
    <location>
        <begin position="22"/>
        <end position="35"/>
    </location>
</feature>
<sequence length="87" mass="10056">MHNSSSDTLVHHSHASMQLHKSLFKKKSLRGKKPQLQHIDGVHKYDSPTDHMLSPCSKNLEKFKSNIFKIRHSKPIKLSFNDSVEHN</sequence>
<evidence type="ECO:0000313" key="2">
    <source>
        <dbReference type="EMBL" id="SMN22362.1"/>
    </source>
</evidence>
<keyword evidence="3" id="KW-1185">Reference proteome</keyword>